<dbReference type="Proteomes" id="UP000516173">
    <property type="component" value="Chromosome"/>
</dbReference>
<evidence type="ECO:0000313" key="2">
    <source>
        <dbReference type="Proteomes" id="UP000516173"/>
    </source>
</evidence>
<evidence type="ECO:0000313" key="1">
    <source>
        <dbReference type="EMBL" id="BCK58592.1"/>
    </source>
</evidence>
<organism evidence="1 2">
    <name type="scientific">Nocardia wallacei</name>
    <dbReference type="NCBI Taxonomy" id="480035"/>
    <lineage>
        <taxon>Bacteria</taxon>
        <taxon>Bacillati</taxon>
        <taxon>Actinomycetota</taxon>
        <taxon>Actinomycetes</taxon>
        <taxon>Mycobacteriales</taxon>
        <taxon>Nocardiaceae</taxon>
        <taxon>Nocardia</taxon>
    </lineage>
</organism>
<protein>
    <submittedName>
        <fullName evidence="1">Uncharacterized protein</fullName>
    </submittedName>
</protein>
<dbReference type="AlphaFoldDB" id="A0A7G1KU25"/>
<reference evidence="1 2" key="1">
    <citation type="submission" date="2020-08" db="EMBL/GenBank/DDBJ databases">
        <title>Genome Sequencing of Nocardia wallacei strain FMUON74 and assembly.</title>
        <authorList>
            <person name="Toyokawa M."/>
            <person name="Uesaka K."/>
        </authorList>
    </citation>
    <scope>NUCLEOTIDE SEQUENCE [LARGE SCALE GENOMIC DNA]</scope>
    <source>
        <strain evidence="1 2">FMUON74</strain>
    </source>
</reference>
<sequence length="78" mass="7989">MTPSAATPTVKKNGSPLALAPLDSVAPDPAPALLPVWPKLGAEEGVGAGALYPEPPVGYDMWSSPIESFMVYTAGCPH</sequence>
<dbReference type="EMBL" id="AP023396">
    <property type="protein sequence ID" value="BCK58592.1"/>
    <property type="molecule type" value="Genomic_DNA"/>
</dbReference>
<dbReference type="KEGG" id="nwl:NWFMUON74_63640"/>
<gene>
    <name evidence="1" type="ORF">NWFMUON74_63640</name>
</gene>
<proteinExistence type="predicted"/>
<name>A0A7G1KU25_9NOCA</name>
<accession>A0A7G1KU25</accession>
<keyword evidence="2" id="KW-1185">Reference proteome</keyword>